<feature type="domain" description="CENP-V/GFA" evidence="10">
    <location>
        <begin position="461"/>
        <end position="587"/>
    </location>
</feature>
<keyword evidence="6" id="KW-0720">Serine protease</keyword>
<reference evidence="11 12" key="1">
    <citation type="submission" date="2021-02" db="EMBL/GenBank/DDBJ databases">
        <title>Genome assembly of Pseudopithomyces chartarum.</title>
        <authorList>
            <person name="Jauregui R."/>
            <person name="Singh J."/>
            <person name="Voisey C."/>
        </authorList>
    </citation>
    <scope>NUCLEOTIDE SEQUENCE [LARGE SCALE GENOMIC DNA]</scope>
    <source>
        <strain evidence="11 12">AGR01</strain>
    </source>
</reference>
<evidence type="ECO:0000256" key="3">
    <source>
        <dbReference type="ARBA" id="ARBA00022670"/>
    </source>
</evidence>
<accession>A0AAN6RL05</accession>
<gene>
    <name evidence="11" type="ORF">GRF29_8g564286</name>
</gene>
<proteinExistence type="inferred from homology"/>
<dbReference type="Pfam" id="PF04828">
    <property type="entry name" value="GFA"/>
    <property type="match status" value="1"/>
</dbReference>
<evidence type="ECO:0000256" key="6">
    <source>
        <dbReference type="ARBA" id="ARBA00022825"/>
    </source>
</evidence>
<dbReference type="PROSITE" id="PS51891">
    <property type="entry name" value="CENP_V_GFA"/>
    <property type="match status" value="1"/>
</dbReference>
<comment type="caution">
    <text evidence="8">Lacks conserved residue(s) required for the propagation of feature annotation.</text>
</comment>
<dbReference type="PROSITE" id="PS51892">
    <property type="entry name" value="SUBTILASE"/>
    <property type="match status" value="1"/>
</dbReference>
<dbReference type="InterPro" id="IPR022398">
    <property type="entry name" value="Peptidase_S8_His-AS"/>
</dbReference>
<dbReference type="GO" id="GO:0004252">
    <property type="term" value="F:serine-type endopeptidase activity"/>
    <property type="evidence" value="ECO:0007669"/>
    <property type="project" value="InterPro"/>
</dbReference>
<comment type="caution">
    <text evidence="11">The sequence shown here is derived from an EMBL/GenBank/DDBJ whole genome shotgun (WGS) entry which is preliminary data.</text>
</comment>
<dbReference type="PRINTS" id="PR00723">
    <property type="entry name" value="SUBTILISIN"/>
</dbReference>
<sequence length="626" mass="66785">MRYTLLTLAALASVITSAPAPQSSNEIDHNQTWDVAIYTGKDCNSSIGPGRLGSWYDSIPWTPAANPECMSFSPYAGNSPYKAGSLFTLQGQVWDNEDHFPGKWGLRVYASTDCGLVLTFALGGHCLAPILNLNTTTTVADSYVVVLKKSLTKASVVSHMERANLILATTNAKSFDIAGFKGYNVKTTAEVPYAPNEILIAYIEPDQIITIADDFTGGNTQGASRRPKRVRDVQANAPWGLARISHRAKGATDYVYSRTLGTSIYIIDSGVKITHQKFEGRASYGYNAVGGTNDDENGHGTHVAGTASSQTYGVARFANIISVKVMGRDGSGTISGLIAGINWAVQDMQTKGLVGRATALLAVGGAYSNALNNAVAAASNSGLFFAVAAGSSNTDNSGSSPGSEASVCTTGASTIDDARLSSSNYGSGIQADRLTSIKNHLQPSKMSEKIVLPSEGAHGERDGTATATCYCGAVQIEVPTEGEGLVDTFICHCTDCRKITASMFASNFIVKNTHLKHLRGEDKLTRFRQNKTIATGNYMENSFCSVCGTLMYRRSSGYPGTSIPRIGTIDDFALQETKFKPRIETFEKDKCAWLGPLDVQEHVDGAYYTGGKEWKSSHDGVGGKEI</sequence>
<keyword evidence="9" id="KW-0732">Signal</keyword>
<dbReference type="Gene3D" id="3.40.50.200">
    <property type="entry name" value="Peptidase S8/S53 domain"/>
    <property type="match status" value="1"/>
</dbReference>
<dbReference type="PANTHER" id="PTHR43806:SF11">
    <property type="entry name" value="CEREVISIN-RELATED"/>
    <property type="match status" value="1"/>
</dbReference>
<comment type="similarity">
    <text evidence="2 8">Belongs to the peptidase S8 family.</text>
</comment>
<dbReference type="Gene3D" id="2.170.150.70">
    <property type="match status" value="1"/>
</dbReference>
<dbReference type="GO" id="GO:0016846">
    <property type="term" value="F:carbon-sulfur lyase activity"/>
    <property type="evidence" value="ECO:0007669"/>
    <property type="project" value="InterPro"/>
</dbReference>
<evidence type="ECO:0000256" key="7">
    <source>
        <dbReference type="ARBA" id="ARBA00022833"/>
    </source>
</evidence>
<dbReference type="InterPro" id="IPR006913">
    <property type="entry name" value="CENP-V/GFA"/>
</dbReference>
<protein>
    <recommendedName>
        <fullName evidence="10">CENP-V/GFA domain-containing protein</fullName>
    </recommendedName>
</protein>
<dbReference type="EMBL" id="WVTA01000002">
    <property type="protein sequence ID" value="KAK3215617.1"/>
    <property type="molecule type" value="Genomic_DNA"/>
</dbReference>
<dbReference type="Pfam" id="PF00082">
    <property type="entry name" value="Peptidase_S8"/>
    <property type="match status" value="1"/>
</dbReference>
<evidence type="ECO:0000256" key="9">
    <source>
        <dbReference type="SAM" id="SignalP"/>
    </source>
</evidence>
<evidence type="ECO:0000256" key="5">
    <source>
        <dbReference type="ARBA" id="ARBA00022801"/>
    </source>
</evidence>
<dbReference type="PROSITE" id="PS00137">
    <property type="entry name" value="SUBTILASE_HIS"/>
    <property type="match status" value="1"/>
</dbReference>
<dbReference type="SUPFAM" id="SSF52743">
    <property type="entry name" value="Subtilisin-like"/>
    <property type="match status" value="1"/>
</dbReference>
<evidence type="ECO:0000259" key="10">
    <source>
        <dbReference type="PROSITE" id="PS51891"/>
    </source>
</evidence>
<dbReference type="CDD" id="cd04077">
    <property type="entry name" value="Peptidases_S8_PCSK9_ProteinaseK_like"/>
    <property type="match status" value="1"/>
</dbReference>
<feature type="chain" id="PRO_5042846907" description="CENP-V/GFA domain-containing protein" evidence="9">
    <location>
        <begin position="18"/>
        <end position="626"/>
    </location>
</feature>
<dbReference type="PROSITE" id="PS00136">
    <property type="entry name" value="SUBTILASE_ASP"/>
    <property type="match status" value="1"/>
</dbReference>
<dbReference type="InterPro" id="IPR036852">
    <property type="entry name" value="Peptidase_S8/S53_dom_sf"/>
</dbReference>
<keyword evidence="5" id="KW-0378">Hydrolase</keyword>
<dbReference type="PANTHER" id="PTHR43806">
    <property type="entry name" value="PEPTIDASE S8"/>
    <property type="match status" value="1"/>
</dbReference>
<keyword evidence="4" id="KW-0479">Metal-binding</keyword>
<name>A0AAN6RL05_9PLEO</name>
<dbReference type="InterPro" id="IPR011057">
    <property type="entry name" value="Mss4-like_sf"/>
</dbReference>
<dbReference type="InterPro" id="IPR000209">
    <property type="entry name" value="Peptidase_S8/S53_dom"/>
</dbReference>
<dbReference type="SUPFAM" id="SSF51316">
    <property type="entry name" value="Mss4-like"/>
    <property type="match status" value="1"/>
</dbReference>
<dbReference type="InterPro" id="IPR015500">
    <property type="entry name" value="Peptidase_S8_subtilisin-rel"/>
</dbReference>
<keyword evidence="12" id="KW-1185">Reference proteome</keyword>
<keyword evidence="3" id="KW-0645">Protease</keyword>
<keyword evidence="7" id="KW-0862">Zinc</keyword>
<comment type="similarity">
    <text evidence="1">Belongs to the Gfa family.</text>
</comment>
<evidence type="ECO:0000313" key="11">
    <source>
        <dbReference type="EMBL" id="KAK3215617.1"/>
    </source>
</evidence>
<evidence type="ECO:0000256" key="8">
    <source>
        <dbReference type="PROSITE-ProRule" id="PRU01240"/>
    </source>
</evidence>
<feature type="signal peptide" evidence="9">
    <location>
        <begin position="1"/>
        <end position="17"/>
    </location>
</feature>
<evidence type="ECO:0000256" key="1">
    <source>
        <dbReference type="ARBA" id="ARBA00005495"/>
    </source>
</evidence>
<dbReference type="InterPro" id="IPR034193">
    <property type="entry name" value="PCSK9_ProteinaseK-like"/>
</dbReference>
<dbReference type="InterPro" id="IPR023827">
    <property type="entry name" value="Peptidase_S8_Asp-AS"/>
</dbReference>
<dbReference type="GO" id="GO:0006508">
    <property type="term" value="P:proteolysis"/>
    <property type="evidence" value="ECO:0007669"/>
    <property type="project" value="UniProtKB-KW"/>
</dbReference>
<evidence type="ECO:0000256" key="2">
    <source>
        <dbReference type="ARBA" id="ARBA00011073"/>
    </source>
</evidence>
<evidence type="ECO:0000256" key="4">
    <source>
        <dbReference type="ARBA" id="ARBA00022723"/>
    </source>
</evidence>
<dbReference type="InterPro" id="IPR050131">
    <property type="entry name" value="Peptidase_S8_subtilisin-like"/>
</dbReference>
<dbReference type="AlphaFoldDB" id="A0AAN6RL05"/>
<organism evidence="11 12">
    <name type="scientific">Pseudopithomyces chartarum</name>
    <dbReference type="NCBI Taxonomy" id="1892770"/>
    <lineage>
        <taxon>Eukaryota</taxon>
        <taxon>Fungi</taxon>
        <taxon>Dikarya</taxon>
        <taxon>Ascomycota</taxon>
        <taxon>Pezizomycotina</taxon>
        <taxon>Dothideomycetes</taxon>
        <taxon>Pleosporomycetidae</taxon>
        <taxon>Pleosporales</taxon>
        <taxon>Massarineae</taxon>
        <taxon>Didymosphaeriaceae</taxon>
        <taxon>Pseudopithomyces</taxon>
    </lineage>
</organism>
<evidence type="ECO:0000313" key="12">
    <source>
        <dbReference type="Proteomes" id="UP001280581"/>
    </source>
</evidence>
<dbReference type="GO" id="GO:0046872">
    <property type="term" value="F:metal ion binding"/>
    <property type="evidence" value="ECO:0007669"/>
    <property type="project" value="UniProtKB-KW"/>
</dbReference>
<dbReference type="Proteomes" id="UP001280581">
    <property type="component" value="Unassembled WGS sequence"/>
</dbReference>